<dbReference type="Gene3D" id="2.40.128.270">
    <property type="match status" value="1"/>
</dbReference>
<dbReference type="PANTHER" id="PTHR35535:SF1">
    <property type="entry name" value="HEAT SHOCK PROTEIN HSLJ"/>
    <property type="match status" value="1"/>
</dbReference>
<organism evidence="2 3">
    <name type="scientific">Shimia thalassica</name>
    <dbReference type="NCBI Taxonomy" id="1715693"/>
    <lineage>
        <taxon>Bacteria</taxon>
        <taxon>Pseudomonadati</taxon>
        <taxon>Pseudomonadota</taxon>
        <taxon>Alphaproteobacteria</taxon>
        <taxon>Rhodobacterales</taxon>
        <taxon>Roseobacteraceae</taxon>
    </lineage>
</organism>
<dbReference type="EMBL" id="CYTW01000001">
    <property type="protein sequence ID" value="CUJ83006.1"/>
    <property type="molecule type" value="Genomic_DNA"/>
</dbReference>
<evidence type="ECO:0000313" key="2">
    <source>
        <dbReference type="EMBL" id="CUJ83006.1"/>
    </source>
</evidence>
<accession>A0A0P1I0D8</accession>
<dbReference type="InterPro" id="IPR005184">
    <property type="entry name" value="DUF306_Meta_HslJ"/>
</dbReference>
<dbReference type="RefSeq" id="WP_058309492.1">
    <property type="nucleotide sequence ID" value="NZ_CYTW01000001.1"/>
</dbReference>
<dbReference type="Pfam" id="PF03724">
    <property type="entry name" value="META"/>
    <property type="match status" value="1"/>
</dbReference>
<dbReference type="InterPro" id="IPR038670">
    <property type="entry name" value="HslJ-like_sf"/>
</dbReference>
<dbReference type="STRING" id="1715693.PH7735_00217"/>
<dbReference type="PANTHER" id="PTHR35535">
    <property type="entry name" value="HEAT SHOCK PROTEIN HSLJ"/>
    <property type="match status" value="1"/>
</dbReference>
<reference evidence="3" key="1">
    <citation type="submission" date="2015-09" db="EMBL/GenBank/DDBJ databases">
        <authorList>
            <person name="Rodrigo-Torres Lidia"/>
            <person name="Arahal R.David."/>
        </authorList>
    </citation>
    <scope>NUCLEOTIDE SEQUENCE [LARGE SCALE GENOMIC DNA]</scope>
    <source>
        <strain evidence="3">CECT 7735</strain>
    </source>
</reference>
<proteinExistence type="predicted"/>
<name>A0A0P1I0D8_9RHOB</name>
<dbReference type="Proteomes" id="UP000051870">
    <property type="component" value="Unassembled WGS sequence"/>
</dbReference>
<sequence length="130" mass="14076">MTLRITSILVLGLLLSACLRDETIAGYDNEQTWHLTEMQGKPVDAPVTLSFGNRGKVVGQGPCNGFTAQQSAPLPWIAIDQITATEMSCPDLQTEFVFFKALESMTLAELSGDVLLLSNDSGAQLVFRAK</sequence>
<dbReference type="AlphaFoldDB" id="A0A0P1I0D8"/>
<dbReference type="GeneID" id="83879316"/>
<evidence type="ECO:0000313" key="3">
    <source>
        <dbReference type="Proteomes" id="UP000051870"/>
    </source>
</evidence>
<evidence type="ECO:0000259" key="1">
    <source>
        <dbReference type="Pfam" id="PF03724"/>
    </source>
</evidence>
<dbReference type="PROSITE" id="PS51257">
    <property type="entry name" value="PROKAR_LIPOPROTEIN"/>
    <property type="match status" value="1"/>
</dbReference>
<dbReference type="InterPro" id="IPR053147">
    <property type="entry name" value="Hsp_HslJ-like"/>
</dbReference>
<protein>
    <submittedName>
        <fullName evidence="2">META domain protein</fullName>
    </submittedName>
</protein>
<gene>
    <name evidence="2" type="ORF">PH7735_00217</name>
</gene>
<keyword evidence="3" id="KW-1185">Reference proteome</keyword>
<feature type="domain" description="DUF306" evidence="1">
    <location>
        <begin position="30"/>
        <end position="126"/>
    </location>
</feature>